<evidence type="ECO:0000313" key="4">
    <source>
        <dbReference type="RefSeq" id="XP_031438567.1"/>
    </source>
</evidence>
<protein>
    <submittedName>
        <fullName evidence="4">Uncharacterized protein LOC116224072 isoform X1</fullName>
    </submittedName>
</protein>
<dbReference type="GO" id="GO:0006772">
    <property type="term" value="P:thiamine metabolic process"/>
    <property type="evidence" value="ECO:0007669"/>
    <property type="project" value="UniProtKB-ARBA"/>
</dbReference>
<dbReference type="Pfam" id="PF03070">
    <property type="entry name" value="TENA_THI-4"/>
    <property type="match status" value="1"/>
</dbReference>
<feature type="chain" id="PRO_5027655737" evidence="1">
    <location>
        <begin position="32"/>
        <end position="237"/>
    </location>
</feature>
<gene>
    <name evidence="4" type="primary">LOC116224072</name>
</gene>
<dbReference type="KEGG" id="char:116224072"/>
<evidence type="ECO:0000313" key="3">
    <source>
        <dbReference type="Proteomes" id="UP000515152"/>
    </source>
</evidence>
<feature type="domain" description="Thiaminase-2/PQQC" evidence="2">
    <location>
        <begin position="43"/>
        <end position="236"/>
    </location>
</feature>
<organism evidence="3 4">
    <name type="scientific">Clupea harengus</name>
    <name type="common">Atlantic herring</name>
    <dbReference type="NCBI Taxonomy" id="7950"/>
    <lineage>
        <taxon>Eukaryota</taxon>
        <taxon>Metazoa</taxon>
        <taxon>Chordata</taxon>
        <taxon>Craniata</taxon>
        <taxon>Vertebrata</taxon>
        <taxon>Euteleostomi</taxon>
        <taxon>Actinopterygii</taxon>
        <taxon>Neopterygii</taxon>
        <taxon>Teleostei</taxon>
        <taxon>Clupei</taxon>
        <taxon>Clupeiformes</taxon>
        <taxon>Clupeoidei</taxon>
        <taxon>Clupeidae</taxon>
        <taxon>Clupea</taxon>
    </lineage>
</organism>
<name>A0A6P8GSX7_CLUHA</name>
<accession>A0A6P8GSX7</accession>
<dbReference type="SUPFAM" id="SSF48613">
    <property type="entry name" value="Heme oxygenase-like"/>
    <property type="match status" value="1"/>
</dbReference>
<evidence type="ECO:0000256" key="1">
    <source>
        <dbReference type="SAM" id="SignalP"/>
    </source>
</evidence>
<dbReference type="InterPro" id="IPR016084">
    <property type="entry name" value="Haem_Oase-like_multi-hlx"/>
</dbReference>
<evidence type="ECO:0000259" key="2">
    <source>
        <dbReference type="Pfam" id="PF03070"/>
    </source>
</evidence>
<dbReference type="Gene3D" id="1.20.910.10">
    <property type="entry name" value="Heme oxygenase-like"/>
    <property type="match status" value="1"/>
</dbReference>
<dbReference type="GeneID" id="116224072"/>
<proteinExistence type="predicted"/>
<sequence>MSDMEYVRPSTWTQFLFLALCVFEFGTPALGKAKMDVYDYLWDNNKDIAEETLHVPFLEHMQMGDLQADYYVNFMIQDINYLLNVTDILEKMCLEVKCPADLQVFMKKRFISYKSYAADTLKKFNLKGVSDIIPTPAMEKYLSQYRAISENKEAIYFAVALLPCARLWLWLARQLKESYCNAYFTWKKENSHGHPENHYRALLNKYLTTPAQIKRANVIFRQQIQNEHDFFASSLEE</sequence>
<dbReference type="OrthoDB" id="6051518at2759"/>
<dbReference type="PANTHER" id="PTHR43198:SF2">
    <property type="entry name" value="SI:CH1073-67J19.1-RELATED"/>
    <property type="match status" value="1"/>
</dbReference>
<dbReference type="GO" id="GO:0005829">
    <property type="term" value="C:cytosol"/>
    <property type="evidence" value="ECO:0007669"/>
    <property type="project" value="TreeGrafter"/>
</dbReference>
<dbReference type="InterPro" id="IPR004305">
    <property type="entry name" value="Thiaminase-2/PQQC"/>
</dbReference>
<keyword evidence="3" id="KW-1185">Reference proteome</keyword>
<dbReference type="InterPro" id="IPR050967">
    <property type="entry name" value="Thiamine_Salvage_TenA"/>
</dbReference>
<dbReference type="RefSeq" id="XP_031438567.1">
    <property type="nucleotide sequence ID" value="XM_031582707.1"/>
</dbReference>
<feature type="signal peptide" evidence="1">
    <location>
        <begin position="1"/>
        <end position="31"/>
    </location>
</feature>
<reference evidence="4" key="1">
    <citation type="submission" date="2025-08" db="UniProtKB">
        <authorList>
            <consortium name="RefSeq"/>
        </authorList>
    </citation>
    <scope>IDENTIFICATION</scope>
</reference>
<dbReference type="PANTHER" id="PTHR43198">
    <property type="entry name" value="BIFUNCTIONAL TH2 PROTEIN"/>
    <property type="match status" value="1"/>
</dbReference>
<dbReference type="AlphaFoldDB" id="A0A6P8GSX7"/>
<dbReference type="Proteomes" id="UP000515152">
    <property type="component" value="Chromosome 16"/>
</dbReference>
<keyword evidence="1" id="KW-0732">Signal</keyword>